<dbReference type="EMBL" id="CAJZAF010000005">
    <property type="protein sequence ID" value="CAG9167934.1"/>
    <property type="molecule type" value="Genomic_DNA"/>
</dbReference>
<dbReference type="RefSeq" id="WP_224000660.1">
    <property type="nucleotide sequence ID" value="NZ_CAJZAF010000005.1"/>
</dbReference>
<protein>
    <recommendedName>
        <fullName evidence="1">Hemerythrin-like domain-containing protein</fullName>
    </recommendedName>
</protein>
<comment type="caution">
    <text evidence="2">The sequence shown here is derived from an EMBL/GenBank/DDBJ whole genome shotgun (WGS) entry which is preliminary data.</text>
</comment>
<evidence type="ECO:0000313" key="2">
    <source>
        <dbReference type="EMBL" id="CAG9167934.1"/>
    </source>
</evidence>
<evidence type="ECO:0000313" key="3">
    <source>
        <dbReference type="Proteomes" id="UP000701702"/>
    </source>
</evidence>
<dbReference type="Proteomes" id="UP000701702">
    <property type="component" value="Unassembled WGS sequence"/>
</dbReference>
<sequence>MAVTGNTHGFAQQDQQAQQAPRFDIYVRIHKALRAFMADTLLRVGRTDTDDEAELRGSLSQVRDLLSACEQHLHKENDYVHAAMEARVPGSTTRIAHEHETHMAEIRALRALTDRVGAVPAARADAIQELYRQLSLFVAENYEHMHFEETRHNAVLWASHTDMELLDIENRIVASLPQETVGVIARWMLPNVTPAERALMLAGIRDNAPAEAFTGLLDVCRTLLPMPDWMKLTRALGLPAGPTQAVWAAG</sequence>
<reference evidence="2 3" key="1">
    <citation type="submission" date="2021-08" db="EMBL/GenBank/DDBJ databases">
        <authorList>
            <person name="Peeters C."/>
        </authorList>
    </citation>
    <scope>NUCLEOTIDE SEQUENCE [LARGE SCALE GENOMIC DNA]</scope>
    <source>
        <strain evidence="2 3">LMG 23994</strain>
    </source>
</reference>
<organism evidence="2 3">
    <name type="scientific">Cupriavidus pinatubonensis</name>
    <dbReference type="NCBI Taxonomy" id="248026"/>
    <lineage>
        <taxon>Bacteria</taxon>
        <taxon>Pseudomonadati</taxon>
        <taxon>Pseudomonadota</taxon>
        <taxon>Betaproteobacteria</taxon>
        <taxon>Burkholderiales</taxon>
        <taxon>Burkholderiaceae</taxon>
        <taxon>Cupriavidus</taxon>
    </lineage>
</organism>
<evidence type="ECO:0000259" key="1">
    <source>
        <dbReference type="Pfam" id="PF01814"/>
    </source>
</evidence>
<feature type="domain" description="Hemerythrin-like" evidence="1">
    <location>
        <begin position="24"/>
        <end position="150"/>
    </location>
</feature>
<accession>A0ABM8WKN6</accession>
<dbReference type="CDD" id="cd12109">
    <property type="entry name" value="Hr_FBXL5"/>
    <property type="match status" value="1"/>
</dbReference>
<dbReference type="Gene3D" id="1.20.120.520">
    <property type="entry name" value="nmb1532 protein domain like"/>
    <property type="match status" value="1"/>
</dbReference>
<name>A0ABM8WKN6_9BURK</name>
<keyword evidence="3" id="KW-1185">Reference proteome</keyword>
<dbReference type="InterPro" id="IPR012312">
    <property type="entry name" value="Hemerythrin-like"/>
</dbReference>
<gene>
    <name evidence="2" type="ORF">LMG23994_01250</name>
</gene>
<proteinExistence type="predicted"/>
<dbReference type="Pfam" id="PF01814">
    <property type="entry name" value="Hemerythrin"/>
    <property type="match status" value="1"/>
</dbReference>
<dbReference type="InterPro" id="IPR045808">
    <property type="entry name" value="Hr_FBXL5"/>
</dbReference>